<dbReference type="InterPro" id="IPR000683">
    <property type="entry name" value="Gfo/Idh/MocA-like_OxRdtase_N"/>
</dbReference>
<evidence type="ECO:0000313" key="4">
    <source>
        <dbReference type="Proteomes" id="UP000014200"/>
    </source>
</evidence>
<dbReference type="PATRIC" id="fig|1235788.3.peg.2001"/>
<dbReference type="InterPro" id="IPR036291">
    <property type="entry name" value="NAD(P)-bd_dom_sf"/>
</dbReference>
<sequence length="315" mass="35004">MTWIIGTGTIALEYAKILNQLGHEFIAVGRSGKNADEFIEAGAKEVVSGGLNNYLAASPTTPQKVIVATNVDQLAEVTVSLLNFGIKDILVEKPGFCHPEEITPVVQLAQAKNAHVLLAYNRRFYSSVLAAEKIIKEDGGITSFNFEFTEWGHVIETLDYSHNIFNNWFFANSTHVVDLAFFLGGEPQEISCFSAGELSWHKPAVFSGAGITNKGALFSYQANWNAPGRWVVEVLTTKHRLYFKPMETLQIQEKGSVAIKPVEIDNQLDIDFKPGFYLQTKAFVEGDYGRFCTINQQKKSLEAIYKKINGTVPEE</sequence>
<evidence type="ECO:0000256" key="1">
    <source>
        <dbReference type="ARBA" id="ARBA00023763"/>
    </source>
</evidence>
<dbReference type="RefSeq" id="WP_016276340.1">
    <property type="nucleotide sequence ID" value="NZ_JABVZU010000003.1"/>
</dbReference>
<dbReference type="PANTHER" id="PTHR43377:SF1">
    <property type="entry name" value="BILIVERDIN REDUCTASE A"/>
    <property type="match status" value="1"/>
</dbReference>
<dbReference type="Pfam" id="PF01408">
    <property type="entry name" value="GFO_IDH_MocA"/>
    <property type="match status" value="1"/>
</dbReference>
<dbReference type="OrthoDB" id="9793050at2"/>
<dbReference type="HOGENOM" id="CLU_077338_0_0_10"/>
<dbReference type="Gene3D" id="3.40.50.720">
    <property type="entry name" value="NAD(P)-binding Rossmann-like Domain"/>
    <property type="match status" value="1"/>
</dbReference>
<dbReference type="Gene3D" id="3.30.360.10">
    <property type="entry name" value="Dihydrodipicolinate Reductase, domain 2"/>
    <property type="match status" value="1"/>
</dbReference>
<evidence type="ECO:0000259" key="2">
    <source>
        <dbReference type="Pfam" id="PF01408"/>
    </source>
</evidence>
<dbReference type="SUPFAM" id="SSF55347">
    <property type="entry name" value="Glyceraldehyde-3-phosphate dehydrogenase-like, C-terminal domain"/>
    <property type="match status" value="1"/>
</dbReference>
<dbReference type="GeneID" id="82152953"/>
<keyword evidence="4" id="KW-1185">Reference proteome</keyword>
<feature type="domain" description="Gfo/Idh/MocA-like oxidoreductase N-terminal" evidence="2">
    <location>
        <begin position="4"/>
        <end position="117"/>
    </location>
</feature>
<evidence type="ECO:0000313" key="3">
    <source>
        <dbReference type="EMBL" id="EOS12797.1"/>
    </source>
</evidence>
<dbReference type="EMBL" id="ASSP01000011">
    <property type="protein sequence ID" value="EOS12797.1"/>
    <property type="molecule type" value="Genomic_DNA"/>
</dbReference>
<dbReference type="SUPFAM" id="SSF51735">
    <property type="entry name" value="NAD(P)-binding Rossmann-fold domains"/>
    <property type="match status" value="1"/>
</dbReference>
<reference evidence="3 4" key="1">
    <citation type="submission" date="2013-04" db="EMBL/GenBank/DDBJ databases">
        <title>The Genome Sequence of Bacteroides massiliensis dnLKV3.</title>
        <authorList>
            <consortium name="The Broad Institute Genomics Platform"/>
            <consortium name="The Broad Institute Genome Sequencing Center for Infectious Disease"/>
            <person name="Earl A."/>
            <person name="Xavier R."/>
            <person name="Kuhn K."/>
            <person name="Stappenbeck T."/>
            <person name="Walker B."/>
            <person name="Young S."/>
            <person name="Zeng Q."/>
            <person name="Gargeya S."/>
            <person name="Fitzgerald M."/>
            <person name="Haas B."/>
            <person name="Abouelleil A."/>
            <person name="Allen A.W."/>
            <person name="Alvarado L."/>
            <person name="Arachchi H.M."/>
            <person name="Berlin A.M."/>
            <person name="Chapman S.B."/>
            <person name="Gainer-Dewar J."/>
            <person name="Goldberg J."/>
            <person name="Griggs A."/>
            <person name="Gujja S."/>
            <person name="Hansen M."/>
            <person name="Howarth C."/>
            <person name="Imamovic A."/>
            <person name="Ireland A."/>
            <person name="Larimer J."/>
            <person name="McCowan C."/>
            <person name="Murphy C."/>
            <person name="Pearson M."/>
            <person name="Poon T.W."/>
            <person name="Priest M."/>
            <person name="Roberts A."/>
            <person name="Saif S."/>
            <person name="Shea T."/>
            <person name="Sisk P."/>
            <person name="Sykes S."/>
            <person name="Wortman J."/>
            <person name="Nusbaum C."/>
            <person name="Birren B."/>
        </authorList>
    </citation>
    <scope>NUCLEOTIDE SEQUENCE [LARGE SCALE GENOMIC DNA]</scope>
    <source>
        <strain evidence="4">dnLKV3</strain>
    </source>
</reference>
<dbReference type="InterPro" id="IPR051450">
    <property type="entry name" value="Gfo/Idh/MocA_Oxidoreductases"/>
</dbReference>
<dbReference type="GO" id="GO:0000166">
    <property type="term" value="F:nucleotide binding"/>
    <property type="evidence" value="ECO:0007669"/>
    <property type="project" value="InterPro"/>
</dbReference>
<proteinExistence type="predicted"/>
<accession>R9I8S0</accession>
<organism evidence="3 4">
    <name type="scientific">Phocaeicola sartorii</name>
    <dbReference type="NCBI Taxonomy" id="671267"/>
    <lineage>
        <taxon>Bacteria</taxon>
        <taxon>Pseudomonadati</taxon>
        <taxon>Bacteroidota</taxon>
        <taxon>Bacteroidia</taxon>
        <taxon>Bacteroidales</taxon>
        <taxon>Bacteroidaceae</taxon>
        <taxon>Phocaeicola</taxon>
    </lineage>
</organism>
<dbReference type="AlphaFoldDB" id="R9I8S0"/>
<comment type="function">
    <text evidence="1">Glycosidase.</text>
</comment>
<protein>
    <recommendedName>
        <fullName evidence="2">Gfo/Idh/MocA-like oxidoreductase N-terminal domain-containing protein</fullName>
    </recommendedName>
</protein>
<name>R9I8S0_9BACT</name>
<dbReference type="STRING" id="1235788.C802_01952"/>
<comment type="caution">
    <text evidence="3">The sequence shown here is derived from an EMBL/GenBank/DDBJ whole genome shotgun (WGS) entry which is preliminary data.</text>
</comment>
<dbReference type="Proteomes" id="UP000014200">
    <property type="component" value="Unassembled WGS sequence"/>
</dbReference>
<dbReference type="PANTHER" id="PTHR43377">
    <property type="entry name" value="BILIVERDIN REDUCTASE A"/>
    <property type="match status" value="1"/>
</dbReference>
<gene>
    <name evidence="3" type="ORF">C802_01952</name>
</gene>